<dbReference type="PROSITE" id="PS00941">
    <property type="entry name" value="CARBOXYLESTERASE_B_2"/>
    <property type="match status" value="1"/>
</dbReference>
<dbReference type="Proteomes" id="UP001175000">
    <property type="component" value="Unassembled WGS sequence"/>
</dbReference>
<dbReference type="SUPFAM" id="SSF53474">
    <property type="entry name" value="alpha/beta-Hydrolases"/>
    <property type="match status" value="1"/>
</dbReference>
<reference evidence="3" key="1">
    <citation type="submission" date="2023-06" db="EMBL/GenBank/DDBJ databases">
        <title>Genome-scale phylogeny and comparative genomics of the fungal order Sordariales.</title>
        <authorList>
            <consortium name="Lawrence Berkeley National Laboratory"/>
            <person name="Hensen N."/>
            <person name="Bonometti L."/>
            <person name="Westerberg I."/>
            <person name="Brannstrom I.O."/>
            <person name="Guillou S."/>
            <person name="Cros-Aarteil S."/>
            <person name="Calhoun S."/>
            <person name="Haridas S."/>
            <person name="Kuo A."/>
            <person name="Mondo S."/>
            <person name="Pangilinan J."/>
            <person name="Riley R."/>
            <person name="Labutti K."/>
            <person name="Andreopoulos B."/>
            <person name="Lipzen A."/>
            <person name="Chen C."/>
            <person name="Yanf M."/>
            <person name="Daum C."/>
            <person name="Ng V."/>
            <person name="Clum A."/>
            <person name="Steindorff A."/>
            <person name="Ohm R."/>
            <person name="Martin F."/>
            <person name="Silar P."/>
            <person name="Natvig D."/>
            <person name="Lalanne C."/>
            <person name="Gautier V."/>
            <person name="Ament-Velasquez S.L."/>
            <person name="Kruys A."/>
            <person name="Hutchinson M.I."/>
            <person name="Powell A.J."/>
            <person name="Barry K."/>
            <person name="Miller A.N."/>
            <person name="Grigoriev I.V."/>
            <person name="Debuchy R."/>
            <person name="Gladieux P."/>
            <person name="Thoren M.H."/>
            <person name="Johannesson H."/>
        </authorList>
    </citation>
    <scope>NUCLEOTIDE SEQUENCE</scope>
    <source>
        <strain evidence="3">CBS 606.72</strain>
    </source>
</reference>
<dbReference type="AlphaFoldDB" id="A0AA39XHA8"/>
<keyword evidence="4" id="KW-1185">Reference proteome</keyword>
<evidence type="ECO:0000259" key="2">
    <source>
        <dbReference type="Pfam" id="PF00135"/>
    </source>
</evidence>
<keyword evidence="1" id="KW-0732">Signal</keyword>
<evidence type="ECO:0000313" key="3">
    <source>
        <dbReference type="EMBL" id="KAK0633993.1"/>
    </source>
</evidence>
<feature type="signal peptide" evidence="1">
    <location>
        <begin position="1"/>
        <end position="20"/>
    </location>
</feature>
<comment type="caution">
    <text evidence="3">The sequence shown here is derived from an EMBL/GenBank/DDBJ whole genome shotgun (WGS) entry which is preliminary data.</text>
</comment>
<dbReference type="Gene3D" id="3.40.50.1820">
    <property type="entry name" value="alpha/beta hydrolase"/>
    <property type="match status" value="1"/>
</dbReference>
<dbReference type="GO" id="GO:0016787">
    <property type="term" value="F:hydrolase activity"/>
    <property type="evidence" value="ECO:0007669"/>
    <property type="project" value="UniProtKB-KW"/>
</dbReference>
<proteinExistence type="predicted"/>
<protein>
    <submittedName>
        <fullName evidence="3">Alpha/Beta hydrolase protein</fullName>
    </submittedName>
</protein>
<feature type="chain" id="PRO_5041208867" evidence="1">
    <location>
        <begin position="21"/>
        <end position="709"/>
    </location>
</feature>
<evidence type="ECO:0000256" key="1">
    <source>
        <dbReference type="SAM" id="SignalP"/>
    </source>
</evidence>
<dbReference type="InterPro" id="IPR002018">
    <property type="entry name" value="CarbesteraseB"/>
</dbReference>
<dbReference type="InterPro" id="IPR050309">
    <property type="entry name" value="Type-B_Carboxylest/Lipase"/>
</dbReference>
<gene>
    <name evidence="3" type="ORF">B0T14DRAFT_419250</name>
</gene>
<dbReference type="Pfam" id="PF00135">
    <property type="entry name" value="COesterase"/>
    <property type="match status" value="1"/>
</dbReference>
<organism evidence="3 4">
    <name type="scientific">Immersiella caudata</name>
    <dbReference type="NCBI Taxonomy" id="314043"/>
    <lineage>
        <taxon>Eukaryota</taxon>
        <taxon>Fungi</taxon>
        <taxon>Dikarya</taxon>
        <taxon>Ascomycota</taxon>
        <taxon>Pezizomycotina</taxon>
        <taxon>Sordariomycetes</taxon>
        <taxon>Sordariomycetidae</taxon>
        <taxon>Sordariales</taxon>
        <taxon>Lasiosphaeriaceae</taxon>
        <taxon>Immersiella</taxon>
    </lineage>
</organism>
<name>A0AA39XHA8_9PEZI</name>
<dbReference type="EMBL" id="JAULSU010000001">
    <property type="protein sequence ID" value="KAK0633993.1"/>
    <property type="molecule type" value="Genomic_DNA"/>
</dbReference>
<dbReference type="InterPro" id="IPR019819">
    <property type="entry name" value="Carboxylesterase_B_CS"/>
</dbReference>
<evidence type="ECO:0000313" key="4">
    <source>
        <dbReference type="Proteomes" id="UP001175000"/>
    </source>
</evidence>
<sequence length="709" mass="76644">MAHGLSLVVLGALLLGPVQSLSGRVPGVEGRQIAPGNGPFGGGITILSDNHLDNKPKNGSAALLIHRQASYAAALNLCETLGEGLWNSNMAKFTDGLNNSLSYQSFIGAVSPGQLFWTGNSGNATADCRAMDIQGNTKPADCTLELPALCTQSAPVSSQANNTATSYLVNHQVGKQVYTGYRDAFVWKFRAIRYAAQPTRFEHSTLFEPNGATPIPALTSKADCLQRVGEVQSGSGEDCLFLNVWTPSLPQHALNSSQAAIKPSLKPVMFYVYGGGFTSGTSNNGNADGTNLASRGDVVAVTPNYRVSTLGWMAFDDGVHNGNYGLGDLINALTWVQKNIKDLGGDPEKVTIFGESAGAMLVRALLASPKAQGLFYAAISMSGPTGLSPNEHGSTSYYNSINFEFERTSKSILTKMGCWNATNQLACMRQVNATELIYIDNVANSLVQDGTLLTSRTLPLNSSTSGYTANVTFMTGTNRDELGVDIDPIPIDANLTDLFTRRLPGNVGDLSRFLRSPLFSPTSPSPQDILNATIRIATDALYTCLEQATSYTASRHNAFKEVYSFQFNRTYNPPGYTKPHCDAPKTSDRPNGDPDAEYFKCHAGEKMIVFGNVLRAGLKDRDGLDVRFMQLAVDYWSAFARKRDPNPERGYLQARGYWGTLEETERVGRWVEAKEAGWRLLQWGGRQQGVVEGAQCEALGLGVGYFEGR</sequence>
<keyword evidence="3" id="KW-0378">Hydrolase</keyword>
<feature type="domain" description="Carboxylesterase type B" evidence="2">
    <location>
        <begin position="174"/>
        <end position="659"/>
    </location>
</feature>
<accession>A0AA39XHA8</accession>
<dbReference type="PANTHER" id="PTHR11559">
    <property type="entry name" value="CARBOXYLESTERASE"/>
    <property type="match status" value="1"/>
</dbReference>
<dbReference type="InterPro" id="IPR029058">
    <property type="entry name" value="AB_hydrolase_fold"/>
</dbReference>